<evidence type="ECO:0000313" key="3">
    <source>
        <dbReference type="Proteomes" id="UP001617427"/>
    </source>
</evidence>
<dbReference type="InterPro" id="IPR007235">
    <property type="entry name" value="Glyco_trans_28_C"/>
</dbReference>
<proteinExistence type="predicted"/>
<dbReference type="Pfam" id="PF04101">
    <property type="entry name" value="Glyco_tran_28_C"/>
    <property type="match status" value="1"/>
</dbReference>
<organism evidence="2 3">
    <name type="scientific">Herbaspirillum chlorophenolicum</name>
    <dbReference type="NCBI Taxonomy" id="211589"/>
    <lineage>
        <taxon>Bacteria</taxon>
        <taxon>Pseudomonadati</taxon>
        <taxon>Pseudomonadota</taxon>
        <taxon>Betaproteobacteria</taxon>
        <taxon>Burkholderiales</taxon>
        <taxon>Oxalobacteraceae</taxon>
        <taxon>Herbaspirillum</taxon>
    </lineage>
</organism>
<dbReference type="InterPro" id="IPR020023">
    <property type="entry name" value="PseG"/>
</dbReference>
<evidence type="ECO:0000259" key="1">
    <source>
        <dbReference type="Pfam" id="PF04101"/>
    </source>
</evidence>
<dbReference type="Gene3D" id="3.40.50.2000">
    <property type="entry name" value="Glycogen Phosphorylase B"/>
    <property type="match status" value="1"/>
</dbReference>
<dbReference type="SUPFAM" id="SSF53756">
    <property type="entry name" value="UDP-Glycosyltransferase/glycogen phosphorylase"/>
    <property type="match status" value="1"/>
</dbReference>
<reference evidence="2 3" key="1">
    <citation type="submission" date="2024-10" db="EMBL/GenBank/DDBJ databases">
        <title>The Natural Products Discovery Center: Release of the First 8490 Sequenced Strains for Exploring Actinobacteria Biosynthetic Diversity.</title>
        <authorList>
            <person name="Kalkreuter E."/>
            <person name="Kautsar S.A."/>
            <person name="Yang D."/>
            <person name="Bader C.D."/>
            <person name="Teijaro C.N."/>
            <person name="Fluegel L."/>
            <person name="Davis C.M."/>
            <person name="Simpson J.R."/>
            <person name="Lauterbach L."/>
            <person name="Steele A.D."/>
            <person name="Gui C."/>
            <person name="Meng S."/>
            <person name="Li G."/>
            <person name="Viehrig K."/>
            <person name="Ye F."/>
            <person name="Su P."/>
            <person name="Kiefer A.F."/>
            <person name="Nichols A."/>
            <person name="Cepeda A.J."/>
            <person name="Yan W."/>
            <person name="Fan B."/>
            <person name="Jiang Y."/>
            <person name="Adhikari A."/>
            <person name="Zheng C.-J."/>
            <person name="Schuster L."/>
            <person name="Cowan T.M."/>
            <person name="Smanski M.J."/>
            <person name="Chevrette M.G."/>
            <person name="De Carvalho L.P.S."/>
            <person name="Shen B."/>
        </authorList>
    </citation>
    <scope>NUCLEOTIDE SEQUENCE [LARGE SCALE GENOMIC DNA]</scope>
    <source>
        <strain evidence="2 3">NPDC087045</strain>
    </source>
</reference>
<dbReference type="NCBIfam" id="TIGR03590">
    <property type="entry name" value="PseG"/>
    <property type="match status" value="1"/>
</dbReference>
<dbReference type="Proteomes" id="UP001617427">
    <property type="component" value="Unassembled WGS sequence"/>
</dbReference>
<dbReference type="EC" id="3.6.1.57" evidence="2"/>
<dbReference type="PANTHER" id="PTHR21015:SF22">
    <property type="entry name" value="GLYCOSYLTRANSFERASE"/>
    <property type="match status" value="1"/>
</dbReference>
<gene>
    <name evidence="2" type="primary">pseG</name>
    <name evidence="2" type="ORF">ACIPEN_00500</name>
</gene>
<feature type="domain" description="Glycosyl transferase family 28 C-terminal" evidence="1">
    <location>
        <begin position="261"/>
        <end position="348"/>
    </location>
</feature>
<name>A0ABW8EW28_9BURK</name>
<sequence length="367" mass="39151">MGDVVFRVDASLEIGTGHVMRCLALAEALGRRGVTSRFICRDHEGHLAQRISRHGHRVDLLASGACPPAQRASGQAGQPAHVAWLGADWKTDASQSIAMLADARPDWLVIDHYALDSTWEQALRPFCRRMMAIDDLADRRHDVNLLLDQNLGRSADDYTGLLPTGSTVLAGARYALLRPEFSAWRERSLARRTDARLRRLLVSLGGVDKDNVTGQVLAALLKCELPQDCRISVVMGEQAPWLDAVREQAAAMPMVDVQVGVADVAALMADCDLAIGAAGTSAWERCCVGLPTLLVVLAANQVPGARALRAAGAALLLGEGDELAASLKAAIERMADPAMLQAQQKACAEVTDGLGTARIVEALFGAA</sequence>
<keyword evidence="2" id="KW-0378">Hydrolase</keyword>
<evidence type="ECO:0000313" key="2">
    <source>
        <dbReference type="EMBL" id="MFJ3044282.1"/>
    </source>
</evidence>
<dbReference type="Gene3D" id="3.40.50.11190">
    <property type="match status" value="1"/>
</dbReference>
<dbReference type="EMBL" id="JBIUZV010000001">
    <property type="protein sequence ID" value="MFJ3044282.1"/>
    <property type="molecule type" value="Genomic_DNA"/>
</dbReference>
<keyword evidence="3" id="KW-1185">Reference proteome</keyword>
<protein>
    <submittedName>
        <fullName evidence="2">UDP-2,4-diacetamido-2,4, 6-trideoxy-beta-L-altropyranose hydrolase</fullName>
        <ecNumber evidence="2">3.6.1.57</ecNumber>
    </submittedName>
</protein>
<comment type="caution">
    <text evidence="2">The sequence shown here is derived from an EMBL/GenBank/DDBJ whole genome shotgun (WGS) entry which is preliminary data.</text>
</comment>
<dbReference type="GO" id="GO:0016787">
    <property type="term" value="F:hydrolase activity"/>
    <property type="evidence" value="ECO:0007669"/>
    <property type="project" value="UniProtKB-KW"/>
</dbReference>
<dbReference type="PANTHER" id="PTHR21015">
    <property type="entry name" value="UDP-N-ACETYLGLUCOSAMINE--N-ACETYLMURAMYL-(PENTAPEPTIDE) PYROPHOSPHORYL-UNDECAPRENOL N-ACETYLGLUCOSAMINE TRANSFERASE 1"/>
    <property type="match status" value="1"/>
</dbReference>
<accession>A0ABW8EW28</accession>
<dbReference type="RefSeq" id="WP_402697919.1">
    <property type="nucleotide sequence ID" value="NZ_JBIUZV010000001.1"/>
</dbReference>